<accession>A0A0P8A9E6</accession>
<proteinExistence type="predicted"/>
<dbReference type="AlphaFoldDB" id="A0A0P8A9E6"/>
<organism evidence="1 2">
    <name type="scientific">Algoriphagus marincola HL-49</name>
    <dbReference type="NCBI Taxonomy" id="1305737"/>
    <lineage>
        <taxon>Bacteria</taxon>
        <taxon>Pseudomonadati</taxon>
        <taxon>Bacteroidota</taxon>
        <taxon>Cytophagia</taxon>
        <taxon>Cytophagales</taxon>
        <taxon>Cyclobacteriaceae</taxon>
        <taxon>Algoriphagus</taxon>
    </lineage>
</organism>
<evidence type="ECO:0000313" key="2">
    <source>
        <dbReference type="Proteomes" id="UP000050421"/>
    </source>
</evidence>
<sequence>MNFDNIGYLQNGNSRQQKAYSTLMDKQIFSKLRGYSPILVGTIPIRIDIENSDLDIICFFDDEQEFQRVLTDKFGHEKNFKIRAKQNSDTWTIVTNFDVEDFEIEIFGQNIPTKQQYAYRHLIIEHKLLIKNGEDFRQQIIKLKRQGHKTEPAFAIALDLSGDPYMELLKFEANE</sequence>
<dbReference type="Proteomes" id="UP000050421">
    <property type="component" value="Unassembled WGS sequence"/>
</dbReference>
<dbReference type="Pfam" id="PF14091">
    <property type="entry name" value="DUF4269"/>
    <property type="match status" value="1"/>
</dbReference>
<gene>
    <name evidence="1" type="ORF">HLUCCX10_10595</name>
</gene>
<reference evidence="1 2" key="1">
    <citation type="submission" date="2015-09" db="EMBL/GenBank/DDBJ databases">
        <title>Identification and resolution of microdiversity through metagenomic sequencing of parallel consortia.</title>
        <authorList>
            <person name="Nelson W.C."/>
            <person name="Romine M.F."/>
            <person name="Lindemann S.R."/>
        </authorList>
    </citation>
    <scope>NUCLEOTIDE SEQUENCE [LARGE SCALE GENOMIC DNA]</scope>
    <source>
        <strain evidence="1">HL-49</strain>
    </source>
</reference>
<comment type="caution">
    <text evidence="1">The sequence shown here is derived from an EMBL/GenBank/DDBJ whole genome shotgun (WGS) entry which is preliminary data.</text>
</comment>
<evidence type="ECO:0000313" key="1">
    <source>
        <dbReference type="EMBL" id="KPQ14440.1"/>
    </source>
</evidence>
<protein>
    <recommendedName>
        <fullName evidence="3">DUF4269 domain-containing protein</fullName>
    </recommendedName>
</protein>
<dbReference type="STRING" id="1305737.GCA_000526355_01536"/>
<dbReference type="eggNOG" id="COG0537">
    <property type="taxonomic scope" value="Bacteria"/>
</dbReference>
<dbReference type="EMBL" id="LJXT01000064">
    <property type="protein sequence ID" value="KPQ14440.1"/>
    <property type="molecule type" value="Genomic_DNA"/>
</dbReference>
<dbReference type="OrthoDB" id="6402248at2"/>
<dbReference type="PATRIC" id="fig|1305737.6.peg.2742"/>
<dbReference type="InterPro" id="IPR025365">
    <property type="entry name" value="DUF4269"/>
</dbReference>
<name>A0A0P8A9E6_9BACT</name>
<evidence type="ECO:0008006" key="3">
    <source>
        <dbReference type="Google" id="ProtNLM"/>
    </source>
</evidence>